<evidence type="ECO:0000313" key="4">
    <source>
        <dbReference type="Proteomes" id="UP000306113"/>
    </source>
</evidence>
<feature type="transmembrane region" description="Helical" evidence="1">
    <location>
        <begin position="132"/>
        <end position="156"/>
    </location>
</feature>
<keyword evidence="3" id="KW-0645">Protease</keyword>
<dbReference type="Pfam" id="PF02517">
    <property type="entry name" value="Rce1-like"/>
    <property type="match status" value="1"/>
</dbReference>
<gene>
    <name evidence="3" type="ORF">E7681_09910</name>
</gene>
<dbReference type="InterPro" id="IPR003675">
    <property type="entry name" value="Rce1/LyrA-like_dom"/>
</dbReference>
<feature type="transmembrane region" description="Helical" evidence="1">
    <location>
        <begin position="177"/>
        <end position="195"/>
    </location>
</feature>
<evidence type="ECO:0000313" key="3">
    <source>
        <dbReference type="EMBL" id="THD73918.1"/>
    </source>
</evidence>
<evidence type="ECO:0000256" key="1">
    <source>
        <dbReference type="SAM" id="Phobius"/>
    </source>
</evidence>
<feature type="transmembrane region" description="Helical" evidence="1">
    <location>
        <begin position="201"/>
        <end position="218"/>
    </location>
</feature>
<dbReference type="GO" id="GO:0006508">
    <property type="term" value="P:proteolysis"/>
    <property type="evidence" value="ECO:0007669"/>
    <property type="project" value="UniProtKB-KW"/>
</dbReference>
<feature type="transmembrane region" description="Helical" evidence="1">
    <location>
        <begin position="225"/>
        <end position="243"/>
    </location>
</feature>
<keyword evidence="1" id="KW-1133">Transmembrane helix</keyword>
<keyword evidence="4" id="KW-1185">Reference proteome</keyword>
<feature type="transmembrane region" description="Helical" evidence="1">
    <location>
        <begin position="24"/>
        <end position="46"/>
    </location>
</feature>
<comment type="caution">
    <text evidence="3">The sequence shown here is derived from an EMBL/GenBank/DDBJ whole genome shotgun (WGS) entry which is preliminary data.</text>
</comment>
<dbReference type="GO" id="GO:0080120">
    <property type="term" value="P:CAAX-box protein maturation"/>
    <property type="evidence" value="ECO:0007669"/>
    <property type="project" value="UniProtKB-ARBA"/>
</dbReference>
<reference evidence="3 4" key="1">
    <citation type="submission" date="2019-04" db="EMBL/GenBank/DDBJ databases">
        <title>Draft genome sequence of Youngimonas vesicularis.</title>
        <authorList>
            <person name="Hameed A."/>
        </authorList>
    </citation>
    <scope>NUCLEOTIDE SEQUENCE [LARGE SCALE GENOMIC DNA]</scope>
    <source>
        <strain evidence="3 4">CC-AMW-E</strain>
    </source>
</reference>
<protein>
    <submittedName>
        <fullName evidence="3">CPBP family intramembrane metalloprotease</fullName>
    </submittedName>
</protein>
<organism evidence="3 4">
    <name type="scientific">Thalassobius vesicularis</name>
    <dbReference type="NCBI Taxonomy" id="1294297"/>
    <lineage>
        <taxon>Bacteria</taxon>
        <taxon>Pseudomonadati</taxon>
        <taxon>Pseudomonadota</taxon>
        <taxon>Alphaproteobacteria</taxon>
        <taxon>Rhodobacterales</taxon>
        <taxon>Roseobacteraceae</taxon>
        <taxon>Thalassovita</taxon>
    </lineage>
</organism>
<keyword evidence="3" id="KW-0482">Metalloprotease</keyword>
<proteinExistence type="predicted"/>
<dbReference type="GO" id="GO:0008237">
    <property type="term" value="F:metallopeptidase activity"/>
    <property type="evidence" value="ECO:0007669"/>
    <property type="project" value="UniProtKB-KW"/>
</dbReference>
<sequence>MLSAYRLHEHIVAPARAVSDPVRLLIGVALVEALYAAAMALTDAMLDPLPGVWTEGYYYGTTRLGLIAQLFSFVLLGAAVVLAAKILQRREALGLFGIGPGWRQMRQVTLAVLGLFLLTELLPPYWNTDGIVVSGLFSWIALMPVTLAALLTQVGAEELFYRGYVQSQIAARFNSPWVWLTVPNLLFAYAHWDSAAPLNDAIQYVVWAFCFGVAASDLTARTGNLGAAAGFHLANNIYAFMFFGDEGMDDSGLALFLFPSDGGEEYGTYAEGAPLDWLNASFAVELGFVLLMWLAARVAVRR</sequence>
<feature type="domain" description="CAAX prenyl protease 2/Lysostaphin resistance protein A-like" evidence="2">
    <location>
        <begin position="142"/>
        <end position="237"/>
    </location>
</feature>
<keyword evidence="1" id="KW-0812">Transmembrane</keyword>
<keyword evidence="3" id="KW-0378">Hydrolase</keyword>
<name>A0A4S3MA46_9RHOB</name>
<feature type="transmembrane region" description="Helical" evidence="1">
    <location>
        <begin position="108"/>
        <end position="126"/>
    </location>
</feature>
<feature type="transmembrane region" description="Helical" evidence="1">
    <location>
        <begin position="277"/>
        <end position="296"/>
    </location>
</feature>
<dbReference type="Proteomes" id="UP000306113">
    <property type="component" value="Unassembled WGS sequence"/>
</dbReference>
<dbReference type="GO" id="GO:0004175">
    <property type="term" value="F:endopeptidase activity"/>
    <property type="evidence" value="ECO:0007669"/>
    <property type="project" value="UniProtKB-ARBA"/>
</dbReference>
<dbReference type="AlphaFoldDB" id="A0A4S3MA46"/>
<evidence type="ECO:0000259" key="2">
    <source>
        <dbReference type="Pfam" id="PF02517"/>
    </source>
</evidence>
<keyword evidence="1" id="KW-0472">Membrane</keyword>
<dbReference type="EMBL" id="SSMD01000004">
    <property type="protein sequence ID" value="THD73918.1"/>
    <property type="molecule type" value="Genomic_DNA"/>
</dbReference>
<dbReference type="OrthoDB" id="7171777at2"/>
<accession>A0A4S3MA46</accession>
<feature type="transmembrane region" description="Helical" evidence="1">
    <location>
        <begin position="66"/>
        <end position="87"/>
    </location>
</feature>